<dbReference type="AlphaFoldDB" id="A0A9K3PS56"/>
<protein>
    <submittedName>
        <fullName evidence="1">Uncharacterized protein</fullName>
    </submittedName>
</protein>
<accession>A0A9K3PS56</accession>
<keyword evidence="2" id="KW-1185">Reference proteome</keyword>
<reference evidence="1" key="1">
    <citation type="journal article" date="2021" name="Sci. Rep.">
        <title>Diploid genomic architecture of Nitzschia inconspicua, an elite biomass production diatom.</title>
        <authorList>
            <person name="Oliver A."/>
            <person name="Podell S."/>
            <person name="Pinowska A."/>
            <person name="Traller J.C."/>
            <person name="Smith S.R."/>
            <person name="McClure R."/>
            <person name="Beliaev A."/>
            <person name="Bohutskyi P."/>
            <person name="Hill E.A."/>
            <person name="Rabines A."/>
            <person name="Zheng H."/>
            <person name="Allen L.Z."/>
            <person name="Kuo A."/>
            <person name="Grigoriev I.V."/>
            <person name="Allen A.E."/>
            <person name="Hazlebeck D."/>
            <person name="Allen E.E."/>
        </authorList>
    </citation>
    <scope>NUCLEOTIDE SEQUENCE</scope>
    <source>
        <strain evidence="1">Hildebrandi</strain>
    </source>
</reference>
<evidence type="ECO:0000313" key="1">
    <source>
        <dbReference type="EMBL" id="KAG7355394.1"/>
    </source>
</evidence>
<evidence type="ECO:0000313" key="2">
    <source>
        <dbReference type="Proteomes" id="UP000693970"/>
    </source>
</evidence>
<reference evidence="1" key="2">
    <citation type="submission" date="2021-04" db="EMBL/GenBank/DDBJ databases">
        <authorList>
            <person name="Podell S."/>
        </authorList>
    </citation>
    <scope>NUCLEOTIDE SEQUENCE</scope>
    <source>
        <strain evidence="1">Hildebrandi</strain>
    </source>
</reference>
<gene>
    <name evidence="1" type="ORF">IV203_000080</name>
</gene>
<name>A0A9K3PS56_9STRA</name>
<dbReference type="EMBL" id="JAGRRH010000015">
    <property type="protein sequence ID" value="KAG7355394.1"/>
    <property type="molecule type" value="Genomic_DNA"/>
</dbReference>
<organism evidence="1 2">
    <name type="scientific">Nitzschia inconspicua</name>
    <dbReference type="NCBI Taxonomy" id="303405"/>
    <lineage>
        <taxon>Eukaryota</taxon>
        <taxon>Sar</taxon>
        <taxon>Stramenopiles</taxon>
        <taxon>Ochrophyta</taxon>
        <taxon>Bacillariophyta</taxon>
        <taxon>Bacillariophyceae</taxon>
        <taxon>Bacillariophycidae</taxon>
        <taxon>Bacillariales</taxon>
        <taxon>Bacillariaceae</taxon>
        <taxon>Nitzschia</taxon>
    </lineage>
</organism>
<dbReference type="Proteomes" id="UP000693970">
    <property type="component" value="Unassembled WGS sequence"/>
</dbReference>
<proteinExistence type="predicted"/>
<comment type="caution">
    <text evidence="1">The sequence shown here is derived from an EMBL/GenBank/DDBJ whole genome shotgun (WGS) entry which is preliminary data.</text>
</comment>
<sequence length="117" mass="13388">MSSPFNRAIFRNEERRRAVPDVAVDAILDLGQMERAVYTLESQNRRSNTAKAYESKKEEFIEFCKSVYAEQPPTKSQQWSILKFSSSCGTKHSVALGSTRKVPRLNGKASIRRNTFR</sequence>